<evidence type="ECO:0000256" key="2">
    <source>
        <dbReference type="ARBA" id="ARBA00011900"/>
    </source>
</evidence>
<reference evidence="7" key="1">
    <citation type="journal article" date="2021" name="PeerJ">
        <title>Extensive microbial diversity within the chicken gut microbiome revealed by metagenomics and culture.</title>
        <authorList>
            <person name="Gilroy R."/>
            <person name="Ravi A."/>
            <person name="Getino M."/>
            <person name="Pursley I."/>
            <person name="Horton D.L."/>
            <person name="Alikhan N.F."/>
            <person name="Baker D."/>
            <person name="Gharbi K."/>
            <person name="Hall N."/>
            <person name="Watson M."/>
            <person name="Adriaenssens E.M."/>
            <person name="Foster-Nyarko E."/>
            <person name="Jarju S."/>
            <person name="Secka A."/>
            <person name="Antonio M."/>
            <person name="Oren A."/>
            <person name="Chaudhuri R.R."/>
            <person name="La Ragione R."/>
            <person name="Hildebrand F."/>
            <person name="Pallen M.J."/>
        </authorList>
    </citation>
    <scope>NUCLEOTIDE SEQUENCE</scope>
    <source>
        <strain evidence="7">CHK193-4272</strain>
    </source>
</reference>
<dbReference type="Gene3D" id="3.40.50.150">
    <property type="entry name" value="Vaccinia Virus protein VP39"/>
    <property type="match status" value="2"/>
</dbReference>
<evidence type="ECO:0000256" key="3">
    <source>
        <dbReference type="ARBA" id="ARBA00022603"/>
    </source>
</evidence>
<dbReference type="GO" id="GO:0006298">
    <property type="term" value="P:mismatch repair"/>
    <property type="evidence" value="ECO:0007669"/>
    <property type="project" value="TreeGrafter"/>
</dbReference>
<dbReference type="GO" id="GO:1904047">
    <property type="term" value="F:S-adenosyl-L-methionine binding"/>
    <property type="evidence" value="ECO:0007669"/>
    <property type="project" value="TreeGrafter"/>
</dbReference>
<dbReference type="GO" id="GO:0009307">
    <property type="term" value="P:DNA restriction-modification system"/>
    <property type="evidence" value="ECO:0007669"/>
    <property type="project" value="InterPro"/>
</dbReference>
<name>A0A9D1PK34_9FIRM</name>
<accession>A0A9D1PK34</accession>
<dbReference type="GO" id="GO:0009007">
    <property type="term" value="F:site-specific DNA-methyltransferase (adenine-specific) activity"/>
    <property type="evidence" value="ECO:0007669"/>
    <property type="project" value="UniProtKB-EC"/>
</dbReference>
<evidence type="ECO:0000313" key="7">
    <source>
        <dbReference type="EMBL" id="HIV62903.1"/>
    </source>
</evidence>
<dbReference type="EMBL" id="DXIE01000049">
    <property type="protein sequence ID" value="HIV62903.1"/>
    <property type="molecule type" value="Genomic_DNA"/>
</dbReference>
<evidence type="ECO:0000256" key="1">
    <source>
        <dbReference type="ARBA" id="ARBA00006594"/>
    </source>
</evidence>
<dbReference type="AlphaFoldDB" id="A0A9D1PK34"/>
<comment type="caution">
    <text evidence="7">The sequence shown here is derived from an EMBL/GenBank/DDBJ whole genome shotgun (WGS) entry which is preliminary data.</text>
</comment>
<gene>
    <name evidence="7" type="ORF">H9746_08720</name>
</gene>
<keyword evidence="5" id="KW-0949">S-adenosyl-L-methionine</keyword>
<comment type="catalytic activity">
    <reaction evidence="6">
        <text>a 2'-deoxyadenosine in DNA + S-adenosyl-L-methionine = an N(6)-methyl-2'-deoxyadenosine in DNA + S-adenosyl-L-homocysteine + H(+)</text>
        <dbReference type="Rhea" id="RHEA:15197"/>
        <dbReference type="Rhea" id="RHEA-COMP:12418"/>
        <dbReference type="Rhea" id="RHEA-COMP:12419"/>
        <dbReference type="ChEBI" id="CHEBI:15378"/>
        <dbReference type="ChEBI" id="CHEBI:57856"/>
        <dbReference type="ChEBI" id="CHEBI:59789"/>
        <dbReference type="ChEBI" id="CHEBI:90615"/>
        <dbReference type="ChEBI" id="CHEBI:90616"/>
        <dbReference type="EC" id="2.1.1.72"/>
    </reaction>
</comment>
<dbReference type="PANTHER" id="PTHR30481:SF4">
    <property type="entry name" value="SITE-SPECIFIC DNA-METHYLTRANSFERASE (ADENINE-SPECIFIC)"/>
    <property type="match status" value="1"/>
</dbReference>
<dbReference type="SUPFAM" id="SSF53335">
    <property type="entry name" value="S-adenosyl-L-methionine-dependent methyltransferases"/>
    <property type="match status" value="1"/>
</dbReference>
<dbReference type="PANTHER" id="PTHR30481">
    <property type="entry name" value="DNA ADENINE METHYLASE"/>
    <property type="match status" value="1"/>
</dbReference>
<evidence type="ECO:0000313" key="8">
    <source>
        <dbReference type="Proteomes" id="UP000886808"/>
    </source>
</evidence>
<dbReference type="InterPro" id="IPR012327">
    <property type="entry name" value="MeTrfase_D12"/>
</dbReference>
<dbReference type="Proteomes" id="UP000886808">
    <property type="component" value="Unassembled WGS sequence"/>
</dbReference>
<dbReference type="InterPro" id="IPR029063">
    <property type="entry name" value="SAM-dependent_MTases_sf"/>
</dbReference>
<keyword evidence="3 7" id="KW-0489">Methyltransferase</keyword>
<keyword evidence="4" id="KW-0808">Transferase</keyword>
<evidence type="ECO:0000256" key="4">
    <source>
        <dbReference type="ARBA" id="ARBA00022679"/>
    </source>
</evidence>
<evidence type="ECO:0000256" key="5">
    <source>
        <dbReference type="ARBA" id="ARBA00022691"/>
    </source>
</evidence>
<dbReference type="Gene3D" id="1.10.1020.10">
    <property type="entry name" value="Adenine-specific Methyltransferase, Domain 2"/>
    <property type="match status" value="1"/>
</dbReference>
<dbReference type="GO" id="GO:0043565">
    <property type="term" value="F:sequence-specific DNA binding"/>
    <property type="evidence" value="ECO:0007669"/>
    <property type="project" value="TreeGrafter"/>
</dbReference>
<proteinExistence type="inferred from homology"/>
<evidence type="ECO:0000256" key="6">
    <source>
        <dbReference type="ARBA" id="ARBA00047942"/>
    </source>
</evidence>
<organism evidence="7 8">
    <name type="scientific">Candidatus Butyricicoccus avistercoris</name>
    <dbReference type="NCBI Taxonomy" id="2838518"/>
    <lineage>
        <taxon>Bacteria</taxon>
        <taxon>Bacillati</taxon>
        <taxon>Bacillota</taxon>
        <taxon>Clostridia</taxon>
        <taxon>Eubacteriales</taxon>
        <taxon>Butyricicoccaceae</taxon>
        <taxon>Butyricicoccus</taxon>
    </lineage>
</organism>
<dbReference type="GO" id="GO:0032259">
    <property type="term" value="P:methylation"/>
    <property type="evidence" value="ECO:0007669"/>
    <property type="project" value="UniProtKB-KW"/>
</dbReference>
<reference evidence="7" key="2">
    <citation type="submission" date="2021-04" db="EMBL/GenBank/DDBJ databases">
        <authorList>
            <person name="Gilroy R."/>
        </authorList>
    </citation>
    <scope>NUCLEOTIDE SEQUENCE</scope>
    <source>
        <strain evidence="7">CHK193-4272</strain>
    </source>
</reference>
<dbReference type="InterPro" id="IPR023095">
    <property type="entry name" value="Ade_MeTrfase_dom_2"/>
</dbReference>
<dbReference type="EC" id="2.1.1.72" evidence="2"/>
<comment type="similarity">
    <text evidence="1">Belongs to the N(4)/N(6)-methyltransferase family.</text>
</comment>
<dbReference type="Pfam" id="PF02086">
    <property type="entry name" value="MethyltransfD12"/>
    <property type="match status" value="1"/>
</dbReference>
<sequence length="321" mass="37517">MKTLSMFGYYGGKAKLAPVICDILDYANTNIYIEPFGGACRTLLNKPRHYTEIYNDSSAGLCAFVEIMSNKDTAYELIRRLYNTEYSPEQFEWALNLRNSVDDPIWKQVKSDYNKIKEKVNNNPQGLTRDELYIKKNYNLLKKLYSPGKDIKYIPYIPSSMDLAVATYIIYTQSRDCMGKDWSRNKYKSLDDYHKSIHKLYDVAERLEDVIVCQADAKFMLKKYLKNENVCCYADPSYLDPDTNVDLGNNVYKHQSTYKDHEAFLDLVANATCKMVISNYDSDLYRTKLSRWNRIEIPVKTTVGGIKNNKRLEVIWYNYRI</sequence>
<protein>
    <recommendedName>
        <fullName evidence="2">site-specific DNA-methyltransferase (adenine-specific)</fullName>
        <ecNumber evidence="2">2.1.1.72</ecNumber>
    </recommendedName>
</protein>